<keyword evidence="2" id="KW-1185">Reference proteome</keyword>
<proteinExistence type="predicted"/>
<dbReference type="RefSeq" id="WP_207863107.1">
    <property type="nucleotide sequence ID" value="NZ_JAFREP010000051.1"/>
</dbReference>
<dbReference type="PANTHER" id="PTHR37466:SF1">
    <property type="entry name" value="SLR1628 PROTEIN"/>
    <property type="match status" value="1"/>
</dbReference>
<dbReference type="AlphaFoldDB" id="A0A8J7U903"/>
<dbReference type="Gene3D" id="3.30.56.110">
    <property type="entry name" value="Protein of unknown function DUF2237"/>
    <property type="match status" value="1"/>
</dbReference>
<sequence>MQLAERRNVLGGELATCSNNPRTGFFRNGCCDTNDADLGAHVVCAKMTDEFLTFSKQAGNDLSTPVPEYGFPGLHAGDYWCMCASRWKEARDAGVIAPVNMEATHERVLELVPFDELLACAEIKPREAE</sequence>
<dbReference type="PANTHER" id="PTHR37466">
    <property type="entry name" value="SLR1628 PROTEIN"/>
    <property type="match status" value="1"/>
</dbReference>
<name>A0A8J7U903_9BACT</name>
<evidence type="ECO:0000313" key="1">
    <source>
        <dbReference type="EMBL" id="MBO1323136.1"/>
    </source>
</evidence>
<reference evidence="1" key="1">
    <citation type="submission" date="2021-03" db="EMBL/GenBank/DDBJ databases">
        <authorList>
            <person name="Wang G."/>
        </authorList>
    </citation>
    <scope>NUCLEOTIDE SEQUENCE</scope>
    <source>
        <strain evidence="1">KCTC 12899</strain>
    </source>
</reference>
<dbReference type="EMBL" id="JAFREP010000051">
    <property type="protein sequence ID" value="MBO1323136.1"/>
    <property type="molecule type" value="Genomic_DNA"/>
</dbReference>
<dbReference type="Proteomes" id="UP000664417">
    <property type="component" value="Unassembled WGS sequence"/>
</dbReference>
<accession>A0A8J7U903</accession>
<dbReference type="InterPro" id="IPR018714">
    <property type="entry name" value="DUF2237"/>
</dbReference>
<protein>
    <submittedName>
        <fullName evidence="1">DUF2237 domain-containing protein</fullName>
    </submittedName>
</protein>
<evidence type="ECO:0000313" key="2">
    <source>
        <dbReference type="Proteomes" id="UP000664417"/>
    </source>
</evidence>
<organism evidence="1 2">
    <name type="scientific">Acanthopleuribacter pedis</name>
    <dbReference type="NCBI Taxonomy" id="442870"/>
    <lineage>
        <taxon>Bacteria</taxon>
        <taxon>Pseudomonadati</taxon>
        <taxon>Acidobacteriota</taxon>
        <taxon>Holophagae</taxon>
        <taxon>Acanthopleuribacterales</taxon>
        <taxon>Acanthopleuribacteraceae</taxon>
        <taxon>Acanthopleuribacter</taxon>
    </lineage>
</organism>
<comment type="caution">
    <text evidence="1">The sequence shown here is derived from an EMBL/GenBank/DDBJ whole genome shotgun (WGS) entry which is preliminary data.</text>
</comment>
<dbReference type="Pfam" id="PF09996">
    <property type="entry name" value="DUF2237"/>
    <property type="match status" value="1"/>
</dbReference>
<gene>
    <name evidence="1" type="ORF">J3U88_32025</name>
</gene>